<comment type="caution">
    <text evidence="7">The sequence shown here is derived from an EMBL/GenBank/DDBJ whole genome shotgun (WGS) entry which is preliminary data.</text>
</comment>
<dbReference type="Pfam" id="PF03208">
    <property type="entry name" value="PRA1"/>
    <property type="match status" value="1"/>
</dbReference>
<comment type="subcellular location">
    <subcellularLocation>
        <location evidence="1 5">Membrane</location>
        <topology evidence="1 5">Multi-pass membrane protein</topology>
    </subcellularLocation>
</comment>
<accession>A0A151Z9B9</accession>
<dbReference type="STRING" id="361077.A0A151Z9B9"/>
<sequence length="222" mass="25288">MENNTSGYYNQNEGISGENVISSDNYYANPQQANDSDMNSNNSSTSNSNSSTTIGFGASSLEPSTITHRIGQLTNKLKEFKDNRFEQTRNWYQFIGPEKGKYTVPSINESTNRIKENVVYFQTNYLILFLIFGVYFVMLEPFFLFLLVLLFLITIYIHYINPNLTDIQKKIGYGLQVFLSVYFILSAHHTVFWVIGACLVIVLLHASLHVPTEQRVTYGGDV</sequence>
<dbReference type="GO" id="GO:0005794">
    <property type="term" value="C:Golgi apparatus"/>
    <property type="evidence" value="ECO:0007669"/>
    <property type="project" value="TreeGrafter"/>
</dbReference>
<keyword evidence="2 5" id="KW-0812">Transmembrane</keyword>
<feature type="transmembrane region" description="Helical" evidence="5">
    <location>
        <begin position="181"/>
        <end position="206"/>
    </location>
</feature>
<dbReference type="GO" id="GO:0016020">
    <property type="term" value="C:membrane"/>
    <property type="evidence" value="ECO:0007669"/>
    <property type="project" value="UniProtKB-SubCell"/>
</dbReference>
<keyword evidence="3 5" id="KW-1133">Transmembrane helix</keyword>
<dbReference type="PANTHER" id="PTHR19317:SF0">
    <property type="entry name" value="PRENYLATED RAB ACCEPTOR PROTEIN 1"/>
    <property type="match status" value="1"/>
</dbReference>
<dbReference type="FunCoup" id="A0A151Z9B9">
    <property type="interactions" value="128"/>
</dbReference>
<proteinExistence type="inferred from homology"/>
<dbReference type="InterPro" id="IPR004895">
    <property type="entry name" value="Prenylated_rab_accept_PRA1"/>
</dbReference>
<evidence type="ECO:0000256" key="2">
    <source>
        <dbReference type="ARBA" id="ARBA00022692"/>
    </source>
</evidence>
<dbReference type="InParanoid" id="A0A151Z9B9"/>
<feature type="compositionally biased region" description="Polar residues" evidence="6">
    <location>
        <begin position="1"/>
        <end position="38"/>
    </location>
</feature>
<feature type="transmembrane region" description="Helical" evidence="5">
    <location>
        <begin position="142"/>
        <end position="160"/>
    </location>
</feature>
<evidence type="ECO:0000256" key="1">
    <source>
        <dbReference type="ARBA" id="ARBA00004141"/>
    </source>
</evidence>
<protein>
    <recommendedName>
        <fullName evidence="5">PRA1 family protein</fullName>
    </recommendedName>
</protein>
<feature type="region of interest" description="Disordered" evidence="6">
    <location>
        <begin position="1"/>
        <end position="51"/>
    </location>
</feature>
<evidence type="ECO:0000256" key="6">
    <source>
        <dbReference type="SAM" id="MobiDB-lite"/>
    </source>
</evidence>
<comment type="similarity">
    <text evidence="5">Belongs to the PRA1 family.</text>
</comment>
<organism evidence="7 8">
    <name type="scientific">Tieghemostelium lacteum</name>
    <name type="common">Slime mold</name>
    <name type="synonym">Dictyostelium lacteum</name>
    <dbReference type="NCBI Taxonomy" id="361077"/>
    <lineage>
        <taxon>Eukaryota</taxon>
        <taxon>Amoebozoa</taxon>
        <taxon>Evosea</taxon>
        <taxon>Eumycetozoa</taxon>
        <taxon>Dictyostelia</taxon>
        <taxon>Dictyosteliales</taxon>
        <taxon>Raperosteliaceae</taxon>
        <taxon>Tieghemostelium</taxon>
    </lineage>
</organism>
<evidence type="ECO:0000256" key="3">
    <source>
        <dbReference type="ARBA" id="ARBA00022989"/>
    </source>
</evidence>
<evidence type="ECO:0000256" key="5">
    <source>
        <dbReference type="RuleBase" id="RU363107"/>
    </source>
</evidence>
<name>A0A151Z9B9_TIELA</name>
<feature type="compositionally biased region" description="Low complexity" evidence="6">
    <location>
        <begin position="39"/>
        <end position="51"/>
    </location>
</feature>
<dbReference type="PANTHER" id="PTHR19317">
    <property type="entry name" value="PRENYLATED RAB ACCEPTOR 1-RELATED"/>
    <property type="match status" value="1"/>
</dbReference>
<dbReference type="OMA" id="VVYFQSN"/>
<evidence type="ECO:0000313" key="7">
    <source>
        <dbReference type="EMBL" id="KYQ90464.1"/>
    </source>
</evidence>
<feature type="transmembrane region" description="Helical" evidence="5">
    <location>
        <begin position="118"/>
        <end position="136"/>
    </location>
</feature>
<dbReference type="Proteomes" id="UP000076078">
    <property type="component" value="Unassembled WGS sequence"/>
</dbReference>
<keyword evidence="8" id="KW-1185">Reference proteome</keyword>
<dbReference type="AlphaFoldDB" id="A0A151Z9B9"/>
<evidence type="ECO:0000256" key="4">
    <source>
        <dbReference type="ARBA" id="ARBA00023136"/>
    </source>
</evidence>
<gene>
    <name evidence="7" type="ORF">DLAC_09087</name>
</gene>
<dbReference type="OrthoDB" id="63113at2759"/>
<dbReference type="EMBL" id="LODT01000037">
    <property type="protein sequence ID" value="KYQ90464.1"/>
    <property type="molecule type" value="Genomic_DNA"/>
</dbReference>
<evidence type="ECO:0000313" key="8">
    <source>
        <dbReference type="Proteomes" id="UP000076078"/>
    </source>
</evidence>
<reference evidence="7 8" key="1">
    <citation type="submission" date="2015-12" db="EMBL/GenBank/DDBJ databases">
        <title>Dictyostelia acquired genes for synthesis and detection of signals that induce cell-type specialization by lateral gene transfer from prokaryotes.</title>
        <authorList>
            <person name="Gloeckner G."/>
            <person name="Schaap P."/>
        </authorList>
    </citation>
    <scope>NUCLEOTIDE SEQUENCE [LARGE SCALE GENOMIC DNA]</scope>
    <source>
        <strain evidence="7 8">TK</strain>
    </source>
</reference>
<keyword evidence="4 5" id="KW-0472">Membrane</keyword>